<evidence type="ECO:0000256" key="1">
    <source>
        <dbReference type="SAM" id="MobiDB-lite"/>
    </source>
</evidence>
<dbReference type="VEuPathDB" id="FungiDB:PV09_09108"/>
<gene>
    <name evidence="2" type="ORF">PV09_09108</name>
</gene>
<accession>A0A0D1ZXH1</accession>
<evidence type="ECO:0000313" key="2">
    <source>
        <dbReference type="EMBL" id="KIV99152.1"/>
    </source>
</evidence>
<reference evidence="2 3" key="1">
    <citation type="submission" date="2015-01" db="EMBL/GenBank/DDBJ databases">
        <title>The Genome Sequence of Ochroconis gallopava CBS43764.</title>
        <authorList>
            <consortium name="The Broad Institute Genomics Platform"/>
            <person name="Cuomo C."/>
            <person name="de Hoog S."/>
            <person name="Gorbushina A."/>
            <person name="Stielow B."/>
            <person name="Teixiera M."/>
            <person name="Abouelleil A."/>
            <person name="Chapman S.B."/>
            <person name="Priest M."/>
            <person name="Young S.K."/>
            <person name="Wortman J."/>
            <person name="Nusbaum C."/>
            <person name="Birren B."/>
        </authorList>
    </citation>
    <scope>NUCLEOTIDE SEQUENCE [LARGE SCALE GENOMIC DNA]</scope>
    <source>
        <strain evidence="2 3">CBS 43764</strain>
    </source>
</reference>
<organism evidence="2 3">
    <name type="scientific">Verruconis gallopava</name>
    <dbReference type="NCBI Taxonomy" id="253628"/>
    <lineage>
        <taxon>Eukaryota</taxon>
        <taxon>Fungi</taxon>
        <taxon>Dikarya</taxon>
        <taxon>Ascomycota</taxon>
        <taxon>Pezizomycotina</taxon>
        <taxon>Dothideomycetes</taxon>
        <taxon>Pleosporomycetidae</taxon>
        <taxon>Venturiales</taxon>
        <taxon>Sympoventuriaceae</taxon>
        <taxon>Verruconis</taxon>
    </lineage>
</organism>
<evidence type="ECO:0000313" key="3">
    <source>
        <dbReference type="Proteomes" id="UP000053259"/>
    </source>
</evidence>
<keyword evidence="3" id="KW-1185">Reference proteome</keyword>
<name>A0A0D1ZXH1_9PEZI</name>
<dbReference type="InParanoid" id="A0A0D1ZXH1"/>
<dbReference type="RefSeq" id="XP_016209022.1">
    <property type="nucleotide sequence ID" value="XM_016363102.1"/>
</dbReference>
<feature type="region of interest" description="Disordered" evidence="1">
    <location>
        <begin position="230"/>
        <end position="259"/>
    </location>
</feature>
<dbReference type="GeneID" id="27317081"/>
<dbReference type="EMBL" id="KN847582">
    <property type="protein sequence ID" value="KIV99152.1"/>
    <property type="molecule type" value="Genomic_DNA"/>
</dbReference>
<dbReference type="HOGENOM" id="CLU_1074432_0_0_1"/>
<sequence length="259" mass="29355">MATGNRIWLPITERERVMQIDRAVRTRKTLYHSRYHSAEAFVFFADVKHAARAGQLRDKIPNALFFYDIFTPEVIRDTCMSKCLEEDGCPMSRLATFMFAAVAKGTVYVVLDSRADVVQPLKRFGMGRNDFWNHVQAGVLTSACSKIRQMVRVDADNFALRGTVWKRGQKRWDVPEDAFSYNVMPGVALFDGYVGDIERPLCAPDHCWPQSGSSTDMILHQEANLAAQTQGVLHRQTRSLQKGPLSRDKEAYKDGNLCS</sequence>
<dbReference type="Proteomes" id="UP000053259">
    <property type="component" value="Unassembled WGS sequence"/>
</dbReference>
<proteinExistence type="predicted"/>
<dbReference type="AlphaFoldDB" id="A0A0D1ZXH1"/>
<protein>
    <submittedName>
        <fullName evidence="2">Uncharacterized protein</fullName>
    </submittedName>
</protein>